<dbReference type="PROSITE" id="PS50987">
    <property type="entry name" value="HTH_ARSR_2"/>
    <property type="match status" value="1"/>
</dbReference>
<evidence type="ECO:0000256" key="2">
    <source>
        <dbReference type="ARBA" id="ARBA00023125"/>
    </source>
</evidence>
<dbReference type="CDD" id="cd00090">
    <property type="entry name" value="HTH_ARSR"/>
    <property type="match status" value="1"/>
</dbReference>
<sequence length="119" mass="13682">MDDKVTIDYAKYARIFKVMSNPKRLKIIDMLSEGELCACKILEEFHITQPTLSHDMKVMCDLGIVKARKEGKWMQYSLDIEVLNDVYKTVGRLMIPGAYAGLLNCNCNTERENEKNESD</sequence>
<keyword evidence="2" id="KW-0238">DNA-binding</keyword>
<dbReference type="PANTHER" id="PTHR33154">
    <property type="entry name" value="TRANSCRIPTIONAL REGULATOR, ARSR FAMILY"/>
    <property type="match status" value="1"/>
</dbReference>
<dbReference type="SMART" id="SM00418">
    <property type="entry name" value="HTH_ARSR"/>
    <property type="match status" value="1"/>
</dbReference>
<dbReference type="Proteomes" id="UP000260841">
    <property type="component" value="Unassembled WGS sequence"/>
</dbReference>
<evidence type="ECO:0000313" key="8">
    <source>
        <dbReference type="Proteomes" id="UP000260841"/>
    </source>
</evidence>
<keyword evidence="3" id="KW-0804">Transcription</keyword>
<dbReference type="Gene3D" id="1.10.10.10">
    <property type="entry name" value="Winged helix-like DNA-binding domain superfamily/Winged helix DNA-binding domain"/>
    <property type="match status" value="1"/>
</dbReference>
<dbReference type="Proteomes" id="UP000284152">
    <property type="component" value="Unassembled WGS sequence"/>
</dbReference>
<dbReference type="InterPro" id="IPR036388">
    <property type="entry name" value="WH-like_DNA-bd_sf"/>
</dbReference>
<reference evidence="8 9" key="1">
    <citation type="submission" date="2018-08" db="EMBL/GenBank/DDBJ databases">
        <title>A genome reference for cultivated species of the human gut microbiota.</title>
        <authorList>
            <person name="Zou Y."/>
            <person name="Xue W."/>
            <person name="Luo G."/>
        </authorList>
    </citation>
    <scope>NUCLEOTIDE SEQUENCE [LARGE SCALE GENOMIC DNA]</scope>
    <source>
        <strain evidence="7 9">AF36-1BH</strain>
        <strain evidence="6 10">AF42-21</strain>
        <strain evidence="5 8">OM03-2</strain>
    </source>
</reference>
<evidence type="ECO:0000313" key="9">
    <source>
        <dbReference type="Proteomes" id="UP000283325"/>
    </source>
</evidence>
<evidence type="ECO:0000256" key="3">
    <source>
        <dbReference type="ARBA" id="ARBA00023163"/>
    </source>
</evidence>
<proteinExistence type="predicted"/>
<dbReference type="AlphaFoldDB" id="A0A3E4L848"/>
<evidence type="ECO:0000313" key="6">
    <source>
        <dbReference type="EMBL" id="RHK63122.1"/>
    </source>
</evidence>
<dbReference type="GO" id="GO:0003677">
    <property type="term" value="F:DNA binding"/>
    <property type="evidence" value="ECO:0007669"/>
    <property type="project" value="UniProtKB-KW"/>
</dbReference>
<dbReference type="GO" id="GO:0003700">
    <property type="term" value="F:DNA-binding transcription factor activity"/>
    <property type="evidence" value="ECO:0007669"/>
    <property type="project" value="InterPro"/>
</dbReference>
<dbReference type="InterPro" id="IPR036390">
    <property type="entry name" value="WH_DNA-bd_sf"/>
</dbReference>
<organism evidence="7 9">
    <name type="scientific">Dorea formicigenerans</name>
    <dbReference type="NCBI Taxonomy" id="39486"/>
    <lineage>
        <taxon>Bacteria</taxon>
        <taxon>Bacillati</taxon>
        <taxon>Bacillota</taxon>
        <taxon>Clostridia</taxon>
        <taxon>Lachnospirales</taxon>
        <taxon>Lachnospiraceae</taxon>
        <taxon>Dorea</taxon>
    </lineage>
</organism>
<dbReference type="EMBL" id="QSVB01000008">
    <property type="protein sequence ID" value="RGN91028.1"/>
    <property type="molecule type" value="Genomic_DNA"/>
</dbReference>
<dbReference type="EMBL" id="QRNS01000012">
    <property type="protein sequence ID" value="RHK63122.1"/>
    <property type="molecule type" value="Genomic_DNA"/>
</dbReference>
<dbReference type="PANTHER" id="PTHR33154:SF18">
    <property type="entry name" value="ARSENICAL RESISTANCE OPERON REPRESSOR"/>
    <property type="match status" value="1"/>
</dbReference>
<dbReference type="Proteomes" id="UP000283325">
    <property type="component" value="Unassembled WGS sequence"/>
</dbReference>
<comment type="caution">
    <text evidence="7">The sequence shown here is derived from an EMBL/GenBank/DDBJ whole genome shotgun (WGS) entry which is preliminary data.</text>
</comment>
<dbReference type="SUPFAM" id="SSF46785">
    <property type="entry name" value="Winged helix' DNA-binding domain"/>
    <property type="match status" value="1"/>
</dbReference>
<dbReference type="Pfam" id="PF01022">
    <property type="entry name" value="HTH_5"/>
    <property type="match status" value="1"/>
</dbReference>
<dbReference type="InterPro" id="IPR051081">
    <property type="entry name" value="HTH_MetalResp_TranReg"/>
</dbReference>
<evidence type="ECO:0000313" key="10">
    <source>
        <dbReference type="Proteomes" id="UP000284152"/>
    </source>
</evidence>
<evidence type="ECO:0000313" key="7">
    <source>
        <dbReference type="EMBL" id="RHL88699.1"/>
    </source>
</evidence>
<gene>
    <name evidence="6" type="ORF">DW054_09090</name>
    <name evidence="7" type="ORF">DWZ98_06645</name>
    <name evidence="5" type="ORF">DXB36_08880</name>
</gene>
<dbReference type="InterPro" id="IPR001845">
    <property type="entry name" value="HTH_ArsR_DNA-bd_dom"/>
</dbReference>
<dbReference type="PRINTS" id="PR00778">
    <property type="entry name" value="HTHARSR"/>
</dbReference>
<dbReference type="EMBL" id="QRPD01000004">
    <property type="protein sequence ID" value="RHL88699.1"/>
    <property type="molecule type" value="Genomic_DNA"/>
</dbReference>
<dbReference type="InterPro" id="IPR011991">
    <property type="entry name" value="ArsR-like_HTH"/>
</dbReference>
<protein>
    <submittedName>
        <fullName evidence="7">ArsR family transcriptional regulator</fullName>
    </submittedName>
</protein>
<dbReference type="RefSeq" id="WP_117606537.1">
    <property type="nucleotide sequence ID" value="NZ_CABJBB010000002.1"/>
</dbReference>
<feature type="domain" description="HTH arsR-type" evidence="4">
    <location>
        <begin position="4"/>
        <end position="98"/>
    </location>
</feature>
<evidence type="ECO:0000313" key="5">
    <source>
        <dbReference type="EMBL" id="RGN91028.1"/>
    </source>
</evidence>
<keyword evidence="1" id="KW-0805">Transcription regulation</keyword>
<evidence type="ECO:0000259" key="4">
    <source>
        <dbReference type="PROSITE" id="PS50987"/>
    </source>
</evidence>
<dbReference type="NCBIfam" id="NF033788">
    <property type="entry name" value="HTH_metalloreg"/>
    <property type="match status" value="1"/>
</dbReference>
<accession>A0A3E4L848</accession>
<evidence type="ECO:0000256" key="1">
    <source>
        <dbReference type="ARBA" id="ARBA00023015"/>
    </source>
</evidence>
<name>A0A3E4L848_9FIRM</name>